<dbReference type="OrthoDB" id="9020111at2"/>
<protein>
    <submittedName>
        <fullName evidence="1">Uncharacterized protein</fullName>
    </submittedName>
</protein>
<sequence>MLLVNTADFDRIWPAICDTPAWSVTKGQGSFLTFEFGQPALHVREPRGGASGQAAPARDRQASRRVTVAGDGQLWICYCHWSIALDGRELAHSESRAGDIAAAARQLDGQFLRSIAPRAEPGAWVFDFDLGGKLTTWPYGDDPIDEQWHLYDARTGNVLTALADGTWSYGPANVAPDPRSAAPE</sequence>
<organism evidence="1">
    <name type="scientific">Burkholderia cenocepacia</name>
    <dbReference type="NCBI Taxonomy" id="95486"/>
    <lineage>
        <taxon>Bacteria</taxon>
        <taxon>Pseudomonadati</taxon>
        <taxon>Pseudomonadota</taxon>
        <taxon>Betaproteobacteria</taxon>
        <taxon>Burkholderiales</taxon>
        <taxon>Burkholderiaceae</taxon>
        <taxon>Burkholderia</taxon>
        <taxon>Burkholderia cepacia complex</taxon>
    </lineage>
</organism>
<dbReference type="AlphaFoldDB" id="A0A071MCU3"/>
<reference evidence="1" key="1">
    <citation type="submission" date="2014-04" db="EMBL/GenBank/DDBJ databases">
        <title>In planta biocontrol of soil-borne Fusarium wilt of banana through a plant endophytic bacterium, Burkholderia cenocepacia 869T2.</title>
        <authorList>
            <person name="Ho Y.-N."/>
            <person name="Chiang H.-M."/>
            <person name="Chao C.-P."/>
            <person name="Su C.-C."/>
            <person name="Hsu H.-F."/>
            <person name="Guo C.-T."/>
            <person name="Hsieh J.-L."/>
            <person name="Huang C.-C."/>
        </authorList>
    </citation>
    <scope>NUCLEOTIDE SEQUENCE [LARGE SCALE GENOMIC DNA]</scope>
    <source>
        <strain evidence="1">869T2</strain>
    </source>
</reference>
<comment type="caution">
    <text evidence="1">The sequence shown here is derived from an EMBL/GenBank/DDBJ whole genome shotgun (WGS) entry which is preliminary data.</text>
</comment>
<proteinExistence type="predicted"/>
<accession>A0A071MCU3</accession>
<name>A0A071MCU3_9BURK</name>
<gene>
    <name evidence="1" type="ORF">DT99_15970</name>
</gene>
<dbReference type="EMBL" id="JJOA01000013">
    <property type="protein sequence ID" value="KEA58647.1"/>
    <property type="molecule type" value="Genomic_DNA"/>
</dbReference>
<evidence type="ECO:0000313" key="1">
    <source>
        <dbReference type="EMBL" id="KEA58647.1"/>
    </source>
</evidence>